<dbReference type="InterPro" id="IPR052895">
    <property type="entry name" value="HetReg/Transcr_Mod"/>
</dbReference>
<dbReference type="AlphaFoldDB" id="A0A177CDT0"/>
<accession>A0A177CDT0</accession>
<dbReference type="GeneID" id="28756894"/>
<dbReference type="Pfam" id="PF06985">
    <property type="entry name" value="HET"/>
    <property type="match status" value="1"/>
</dbReference>
<evidence type="ECO:0000313" key="3">
    <source>
        <dbReference type="Proteomes" id="UP000077069"/>
    </source>
</evidence>
<dbReference type="InParanoid" id="A0A177CDT0"/>
<evidence type="ECO:0000313" key="2">
    <source>
        <dbReference type="EMBL" id="OAG05795.1"/>
    </source>
</evidence>
<feature type="domain" description="Heterokaryon incompatibility" evidence="1">
    <location>
        <begin position="11"/>
        <end position="80"/>
    </location>
</feature>
<dbReference type="EMBL" id="KV441552">
    <property type="protein sequence ID" value="OAG05795.1"/>
    <property type="molecule type" value="Genomic_DNA"/>
</dbReference>
<sequence>LTTFRDDQPFDRVILCNGKHLFVTKNCVDIINLSRRLSRPFHIWIDAICINQDDTLEKGKQVSLMSEIYRKAIQVNVWLG</sequence>
<dbReference type="STRING" id="1460663.A0A177CDT0"/>
<dbReference type="InterPro" id="IPR010730">
    <property type="entry name" value="HET"/>
</dbReference>
<dbReference type="PANTHER" id="PTHR24148:SF79">
    <property type="entry name" value="HETEROKARYON INCOMPATIBILITY DOMAIN-CONTAINING PROTEIN"/>
    <property type="match status" value="1"/>
</dbReference>
<gene>
    <name evidence="2" type="ORF">CC84DRAFT_1044894</name>
</gene>
<evidence type="ECO:0000259" key="1">
    <source>
        <dbReference type="Pfam" id="PF06985"/>
    </source>
</evidence>
<dbReference type="PANTHER" id="PTHR24148">
    <property type="entry name" value="ANKYRIN REPEAT DOMAIN-CONTAINING PROTEIN 39 HOMOLOG-RELATED"/>
    <property type="match status" value="1"/>
</dbReference>
<keyword evidence="3" id="KW-1185">Reference proteome</keyword>
<organism evidence="2 3">
    <name type="scientific">Paraphaeosphaeria sporulosa</name>
    <dbReference type="NCBI Taxonomy" id="1460663"/>
    <lineage>
        <taxon>Eukaryota</taxon>
        <taxon>Fungi</taxon>
        <taxon>Dikarya</taxon>
        <taxon>Ascomycota</taxon>
        <taxon>Pezizomycotina</taxon>
        <taxon>Dothideomycetes</taxon>
        <taxon>Pleosporomycetidae</taxon>
        <taxon>Pleosporales</taxon>
        <taxon>Massarineae</taxon>
        <taxon>Didymosphaeriaceae</taxon>
        <taxon>Paraphaeosphaeria</taxon>
    </lineage>
</organism>
<feature type="non-terminal residue" evidence="2">
    <location>
        <position position="1"/>
    </location>
</feature>
<dbReference type="RefSeq" id="XP_018036160.1">
    <property type="nucleotide sequence ID" value="XM_018173408.1"/>
</dbReference>
<dbReference type="Proteomes" id="UP000077069">
    <property type="component" value="Unassembled WGS sequence"/>
</dbReference>
<feature type="non-terminal residue" evidence="2">
    <location>
        <position position="80"/>
    </location>
</feature>
<reference evidence="2 3" key="1">
    <citation type="submission" date="2016-05" db="EMBL/GenBank/DDBJ databases">
        <title>Comparative analysis of secretome profiles of manganese(II)-oxidizing ascomycete fungi.</title>
        <authorList>
            <consortium name="DOE Joint Genome Institute"/>
            <person name="Zeiner C.A."/>
            <person name="Purvine S.O."/>
            <person name="Zink E.M."/>
            <person name="Wu S."/>
            <person name="Pasa-Tolic L."/>
            <person name="Chaput D.L."/>
            <person name="Haridas S."/>
            <person name="Grigoriev I.V."/>
            <person name="Santelli C.M."/>
            <person name="Hansel C.M."/>
        </authorList>
    </citation>
    <scope>NUCLEOTIDE SEQUENCE [LARGE SCALE GENOMIC DNA]</scope>
    <source>
        <strain evidence="2 3">AP3s5-JAC2a</strain>
    </source>
</reference>
<protein>
    <submittedName>
        <fullName evidence="2">HET-domain-containing protein</fullName>
    </submittedName>
</protein>
<name>A0A177CDT0_9PLEO</name>
<proteinExistence type="predicted"/>
<dbReference type="OrthoDB" id="3553147at2759"/>